<dbReference type="RefSeq" id="WP_179720200.1">
    <property type="nucleotide sequence ID" value="NZ_JACBZT010000001.1"/>
</dbReference>
<keyword evidence="8" id="KW-1185">Reference proteome</keyword>
<evidence type="ECO:0000256" key="5">
    <source>
        <dbReference type="ARBA" id="ARBA00023163"/>
    </source>
</evidence>
<keyword evidence="2" id="KW-0805">Transcription regulation</keyword>
<evidence type="ECO:0000256" key="3">
    <source>
        <dbReference type="ARBA" id="ARBA00023082"/>
    </source>
</evidence>
<dbReference type="InterPro" id="IPR007627">
    <property type="entry name" value="RNA_pol_sigma70_r2"/>
</dbReference>
<dbReference type="GO" id="GO:0016987">
    <property type="term" value="F:sigma factor activity"/>
    <property type="evidence" value="ECO:0007669"/>
    <property type="project" value="UniProtKB-KW"/>
</dbReference>
<dbReference type="InterPro" id="IPR013324">
    <property type="entry name" value="RNA_pol_sigma_r3/r4-like"/>
</dbReference>
<proteinExistence type="inferred from homology"/>
<protein>
    <submittedName>
        <fullName evidence="7">RNA polymerase sigma factor (Sigma-70 family)</fullName>
    </submittedName>
</protein>
<dbReference type="AlphaFoldDB" id="A0A853CKR4"/>
<dbReference type="Gene3D" id="1.10.10.10">
    <property type="entry name" value="Winged helix-like DNA-binding domain superfamily/Winged helix DNA-binding domain"/>
    <property type="match status" value="1"/>
</dbReference>
<organism evidence="7 8">
    <name type="scientific">Petropleomorpha daqingensis</name>
    <dbReference type="NCBI Taxonomy" id="2026353"/>
    <lineage>
        <taxon>Bacteria</taxon>
        <taxon>Bacillati</taxon>
        <taxon>Actinomycetota</taxon>
        <taxon>Actinomycetes</taxon>
        <taxon>Geodermatophilales</taxon>
        <taxon>Geodermatophilaceae</taxon>
        <taxon>Petropleomorpha</taxon>
    </lineage>
</organism>
<dbReference type="InterPro" id="IPR014284">
    <property type="entry name" value="RNA_pol_sigma-70_dom"/>
</dbReference>
<keyword evidence="3" id="KW-0731">Sigma factor</keyword>
<feature type="domain" description="RNA polymerase sigma-70 region 2" evidence="6">
    <location>
        <begin position="25"/>
        <end position="87"/>
    </location>
</feature>
<dbReference type="EMBL" id="JACBZT010000001">
    <property type="protein sequence ID" value="NYJ07966.1"/>
    <property type="molecule type" value="Genomic_DNA"/>
</dbReference>
<reference evidence="7 8" key="1">
    <citation type="submission" date="2020-07" db="EMBL/GenBank/DDBJ databases">
        <title>Sequencing the genomes of 1000 actinobacteria strains.</title>
        <authorList>
            <person name="Klenk H.-P."/>
        </authorList>
    </citation>
    <scope>NUCLEOTIDE SEQUENCE [LARGE SCALE GENOMIC DNA]</scope>
    <source>
        <strain evidence="7 8">DSM 104001</strain>
    </source>
</reference>
<comment type="similarity">
    <text evidence="1">Belongs to the sigma-70 factor family. ECF subfamily.</text>
</comment>
<keyword evidence="4" id="KW-0238">DNA-binding</keyword>
<gene>
    <name evidence="7" type="ORF">GGQ55_004244</name>
</gene>
<evidence type="ECO:0000256" key="1">
    <source>
        <dbReference type="ARBA" id="ARBA00010641"/>
    </source>
</evidence>
<keyword evidence="5" id="KW-0804">Transcription</keyword>
<evidence type="ECO:0000256" key="2">
    <source>
        <dbReference type="ARBA" id="ARBA00023015"/>
    </source>
</evidence>
<dbReference type="InterPro" id="IPR013325">
    <property type="entry name" value="RNA_pol_sigma_r2"/>
</dbReference>
<evidence type="ECO:0000313" key="7">
    <source>
        <dbReference type="EMBL" id="NYJ07966.1"/>
    </source>
</evidence>
<dbReference type="InterPro" id="IPR039425">
    <property type="entry name" value="RNA_pol_sigma-70-like"/>
</dbReference>
<dbReference type="Gene3D" id="1.10.1740.10">
    <property type="match status" value="1"/>
</dbReference>
<dbReference type="SUPFAM" id="SSF88946">
    <property type="entry name" value="Sigma2 domain of RNA polymerase sigma factors"/>
    <property type="match status" value="1"/>
</dbReference>
<evidence type="ECO:0000256" key="4">
    <source>
        <dbReference type="ARBA" id="ARBA00023125"/>
    </source>
</evidence>
<dbReference type="PANTHER" id="PTHR43133">
    <property type="entry name" value="RNA POLYMERASE ECF-TYPE SIGMA FACTO"/>
    <property type="match status" value="1"/>
</dbReference>
<sequence length="196" mass="22083">MPEDVPIGDLFLSARFGEQLAWDELVERLAPLLWSVCRRFRLSDADADDVSQSVWLKLLERLGQINEPAALPGWLARTTERECLRVLDVGKRRRERETAIDGDVPSEPGDATAEHLVETAERNAAIRAGFASLTPRCQELLRLLLHDPPLSYVEIGERLDTPVGGLGPTRARCLDKLRRSTPVADFMELDFDRGRR</sequence>
<dbReference type="PANTHER" id="PTHR43133:SF8">
    <property type="entry name" value="RNA POLYMERASE SIGMA FACTOR HI_1459-RELATED"/>
    <property type="match status" value="1"/>
</dbReference>
<dbReference type="GO" id="GO:0006352">
    <property type="term" value="P:DNA-templated transcription initiation"/>
    <property type="evidence" value="ECO:0007669"/>
    <property type="project" value="InterPro"/>
</dbReference>
<dbReference type="GO" id="GO:0003677">
    <property type="term" value="F:DNA binding"/>
    <property type="evidence" value="ECO:0007669"/>
    <property type="project" value="UniProtKB-KW"/>
</dbReference>
<evidence type="ECO:0000313" key="8">
    <source>
        <dbReference type="Proteomes" id="UP000541969"/>
    </source>
</evidence>
<dbReference type="Proteomes" id="UP000541969">
    <property type="component" value="Unassembled WGS sequence"/>
</dbReference>
<dbReference type="Pfam" id="PF04542">
    <property type="entry name" value="Sigma70_r2"/>
    <property type="match status" value="1"/>
</dbReference>
<accession>A0A853CKR4</accession>
<dbReference type="NCBIfam" id="TIGR02937">
    <property type="entry name" value="sigma70-ECF"/>
    <property type="match status" value="1"/>
</dbReference>
<evidence type="ECO:0000259" key="6">
    <source>
        <dbReference type="Pfam" id="PF04542"/>
    </source>
</evidence>
<comment type="caution">
    <text evidence="7">The sequence shown here is derived from an EMBL/GenBank/DDBJ whole genome shotgun (WGS) entry which is preliminary data.</text>
</comment>
<dbReference type="SUPFAM" id="SSF88659">
    <property type="entry name" value="Sigma3 and sigma4 domains of RNA polymerase sigma factors"/>
    <property type="match status" value="1"/>
</dbReference>
<name>A0A853CKR4_9ACTN</name>
<dbReference type="InterPro" id="IPR036388">
    <property type="entry name" value="WH-like_DNA-bd_sf"/>
</dbReference>